<organism evidence="9">
    <name type="scientific">Knufia peltigerae</name>
    <dbReference type="NCBI Taxonomy" id="1002370"/>
    <lineage>
        <taxon>Eukaryota</taxon>
        <taxon>Fungi</taxon>
        <taxon>Dikarya</taxon>
        <taxon>Ascomycota</taxon>
        <taxon>Pezizomycotina</taxon>
        <taxon>Eurotiomycetes</taxon>
        <taxon>Chaetothyriomycetidae</taxon>
        <taxon>Chaetothyriales</taxon>
        <taxon>Trichomeriaceae</taxon>
        <taxon>Knufia</taxon>
    </lineage>
</organism>
<evidence type="ECO:0000313" key="9">
    <source>
        <dbReference type="EMBL" id="KAJ9626083.1"/>
    </source>
</evidence>
<dbReference type="GO" id="GO:0003677">
    <property type="term" value="F:DNA binding"/>
    <property type="evidence" value="ECO:0007669"/>
    <property type="project" value="UniProtKB-KW"/>
</dbReference>
<dbReference type="GO" id="GO:0046983">
    <property type="term" value="F:protein dimerization activity"/>
    <property type="evidence" value="ECO:0007669"/>
    <property type="project" value="InterPro"/>
</dbReference>
<dbReference type="PANTHER" id="PTHR43214">
    <property type="entry name" value="TWO-COMPONENT RESPONSE REGULATOR"/>
    <property type="match status" value="1"/>
</dbReference>
<keyword evidence="1 5" id="KW-0597">Phosphoprotein</keyword>
<proteinExistence type="predicted"/>
<feature type="transmembrane region" description="Helical" evidence="6">
    <location>
        <begin position="146"/>
        <end position="169"/>
    </location>
</feature>
<keyword evidence="6" id="KW-0812">Transmembrane</keyword>
<dbReference type="PROSITE" id="PS50043">
    <property type="entry name" value="HTH_LUXR_2"/>
    <property type="match status" value="1"/>
</dbReference>
<name>A0AA38XWQ9_9EURO</name>
<dbReference type="GO" id="GO:0016020">
    <property type="term" value="C:membrane"/>
    <property type="evidence" value="ECO:0007669"/>
    <property type="project" value="InterPro"/>
</dbReference>
<dbReference type="SUPFAM" id="SSF55874">
    <property type="entry name" value="ATPase domain of HSP90 chaperone/DNA topoisomerase II/histidine kinase"/>
    <property type="match status" value="1"/>
</dbReference>
<dbReference type="Pfam" id="PF00072">
    <property type="entry name" value="Response_reg"/>
    <property type="match status" value="1"/>
</dbReference>
<dbReference type="SUPFAM" id="SSF52172">
    <property type="entry name" value="CheY-like"/>
    <property type="match status" value="1"/>
</dbReference>
<evidence type="ECO:0000256" key="6">
    <source>
        <dbReference type="SAM" id="Phobius"/>
    </source>
</evidence>
<feature type="domain" description="HTH luxR-type" evidence="7">
    <location>
        <begin position="530"/>
        <end position="595"/>
    </location>
</feature>
<dbReference type="SMART" id="SM00421">
    <property type="entry name" value="HTH_LUXR"/>
    <property type="match status" value="1"/>
</dbReference>
<evidence type="ECO:0000259" key="7">
    <source>
        <dbReference type="PROSITE" id="PS50043"/>
    </source>
</evidence>
<dbReference type="InterPro" id="IPR011006">
    <property type="entry name" value="CheY-like_superfamily"/>
</dbReference>
<dbReference type="GO" id="GO:0006355">
    <property type="term" value="P:regulation of DNA-templated transcription"/>
    <property type="evidence" value="ECO:0007669"/>
    <property type="project" value="InterPro"/>
</dbReference>
<dbReference type="SUPFAM" id="SSF46894">
    <property type="entry name" value="C-terminal effector domain of the bipartite response regulators"/>
    <property type="match status" value="1"/>
</dbReference>
<dbReference type="Pfam" id="PF02518">
    <property type="entry name" value="HATPase_c"/>
    <property type="match status" value="1"/>
</dbReference>
<dbReference type="AlphaFoldDB" id="A0AA38XWQ9"/>
<dbReference type="CDD" id="cd16917">
    <property type="entry name" value="HATPase_UhpB-NarQ-NarX-like"/>
    <property type="match status" value="1"/>
</dbReference>
<accession>A0AA38XWQ9</accession>
<evidence type="ECO:0000256" key="3">
    <source>
        <dbReference type="ARBA" id="ARBA00023125"/>
    </source>
</evidence>
<evidence type="ECO:0000256" key="4">
    <source>
        <dbReference type="ARBA" id="ARBA00023163"/>
    </source>
</evidence>
<dbReference type="PANTHER" id="PTHR43214:SF24">
    <property type="entry name" value="TRANSCRIPTIONAL REGULATORY PROTEIN NARL-RELATED"/>
    <property type="match status" value="1"/>
</dbReference>
<keyword evidence="6" id="KW-1133">Transmembrane helix</keyword>
<dbReference type="Pfam" id="PF00196">
    <property type="entry name" value="GerE"/>
    <property type="match status" value="1"/>
</dbReference>
<dbReference type="InterPro" id="IPR011712">
    <property type="entry name" value="Sig_transdc_His_kin_sub3_dim/P"/>
</dbReference>
<keyword evidence="3" id="KW-0238">DNA-binding</keyword>
<gene>
    <name evidence="9" type="ORF">H2204_010205</name>
</gene>
<evidence type="ECO:0000256" key="1">
    <source>
        <dbReference type="ARBA" id="ARBA00022553"/>
    </source>
</evidence>
<feature type="transmembrane region" description="Helical" evidence="6">
    <location>
        <begin position="123"/>
        <end position="140"/>
    </location>
</feature>
<evidence type="ECO:0008006" key="10">
    <source>
        <dbReference type="Google" id="ProtNLM"/>
    </source>
</evidence>
<feature type="modified residue" description="4-aspartylphosphate" evidence="5">
    <location>
        <position position="438"/>
    </location>
</feature>
<dbReference type="InterPro" id="IPR036890">
    <property type="entry name" value="HATPase_C_sf"/>
</dbReference>
<dbReference type="CDD" id="cd06170">
    <property type="entry name" value="LuxR_C_like"/>
    <property type="match status" value="1"/>
</dbReference>
<dbReference type="PROSITE" id="PS50110">
    <property type="entry name" value="RESPONSE_REGULATORY"/>
    <property type="match status" value="1"/>
</dbReference>
<dbReference type="SMART" id="SM00448">
    <property type="entry name" value="REC"/>
    <property type="match status" value="1"/>
</dbReference>
<dbReference type="Gene3D" id="3.30.565.10">
    <property type="entry name" value="Histidine kinase-like ATPase, C-terminal domain"/>
    <property type="match status" value="1"/>
</dbReference>
<keyword evidence="6" id="KW-0472">Membrane</keyword>
<keyword evidence="4" id="KW-0804">Transcription</keyword>
<dbReference type="CDD" id="cd17535">
    <property type="entry name" value="REC_NarL-like"/>
    <property type="match status" value="1"/>
</dbReference>
<dbReference type="Pfam" id="PF07730">
    <property type="entry name" value="HisKA_3"/>
    <property type="match status" value="1"/>
</dbReference>
<dbReference type="InterPro" id="IPR000792">
    <property type="entry name" value="Tscrpt_reg_LuxR_C"/>
</dbReference>
<dbReference type="Gene3D" id="1.20.5.1930">
    <property type="match status" value="1"/>
</dbReference>
<dbReference type="PROSITE" id="PS00622">
    <property type="entry name" value="HTH_LUXR_1"/>
    <property type="match status" value="1"/>
</dbReference>
<protein>
    <recommendedName>
        <fullName evidence="10">Response regulator</fullName>
    </recommendedName>
</protein>
<dbReference type="InterPro" id="IPR001789">
    <property type="entry name" value="Sig_transdc_resp-reg_receiver"/>
</dbReference>
<keyword evidence="2" id="KW-0805">Transcription regulation</keyword>
<feature type="domain" description="Response regulatory" evidence="8">
    <location>
        <begin position="388"/>
        <end position="503"/>
    </location>
</feature>
<dbReference type="Gene3D" id="3.40.50.2300">
    <property type="match status" value="1"/>
</dbReference>
<evidence type="ECO:0000256" key="5">
    <source>
        <dbReference type="PROSITE-ProRule" id="PRU00169"/>
    </source>
</evidence>
<dbReference type="InterPro" id="IPR058245">
    <property type="entry name" value="NreC/VraR/RcsB-like_REC"/>
</dbReference>
<dbReference type="EMBL" id="JAPDRN010000084">
    <property type="protein sequence ID" value="KAJ9626083.1"/>
    <property type="molecule type" value="Genomic_DNA"/>
</dbReference>
<feature type="transmembrane region" description="Helical" evidence="6">
    <location>
        <begin position="46"/>
        <end position="65"/>
    </location>
</feature>
<feature type="transmembrane region" description="Helical" evidence="6">
    <location>
        <begin position="77"/>
        <end position="95"/>
    </location>
</feature>
<dbReference type="PRINTS" id="PR00038">
    <property type="entry name" value="HTHLUXR"/>
</dbReference>
<comment type="caution">
    <text evidence="9">The sequence shown here is derived from an EMBL/GenBank/DDBJ whole genome shotgun (WGS) entry which is preliminary data.</text>
</comment>
<reference evidence="9" key="1">
    <citation type="submission" date="2022-10" db="EMBL/GenBank/DDBJ databases">
        <title>Culturing micro-colonial fungi from biological soil crusts in the Mojave desert and describing Neophaeococcomyces mojavensis, and introducing the new genera and species Taxawa tesnikishii.</title>
        <authorList>
            <person name="Kurbessoian T."/>
            <person name="Stajich J.E."/>
        </authorList>
    </citation>
    <scope>NUCLEOTIDE SEQUENCE</scope>
    <source>
        <strain evidence="9">TK_35</strain>
    </source>
</reference>
<dbReference type="InterPro" id="IPR003594">
    <property type="entry name" value="HATPase_dom"/>
</dbReference>
<feature type="transmembrane region" description="Helical" evidence="6">
    <location>
        <begin position="12"/>
        <end position="31"/>
    </location>
</feature>
<dbReference type="GO" id="GO:0000155">
    <property type="term" value="F:phosphorelay sensor kinase activity"/>
    <property type="evidence" value="ECO:0007669"/>
    <property type="project" value="InterPro"/>
</dbReference>
<sequence length="597" mass="65201">MLARLNHNAMLRYSGLFTWGTVGLWLAIYLIDPVSLTLESLDGEAGFRIIPWASAYLAFGFVYWVLTRSLGESRPGFFDHAALILLTACAIGVSYFSGTALGSILLMVVAGLLPWLLGPRIGVVWLVTSNLAVLPVYIQPLGFPPVIAVLQAVGYMGFSSFVFVIALVARRQAEAREEQRRLNAELRATRALLAESARVNERTRISRELHDLLGHQLTALTLNLEVAGHLAEGQALEHVKRSHALAKLLLGNVREVVSQLRETGAIDLAAALRPLTEHVPSLDIQLEIEEPLNVEDPQRAHVLLRCTQEIITNTVRHAGARHLWLRVYREVPDQVVVEARDDGVGAETVNVGNGLRGMRERLQQCGGQLQVETRPGEGFRLRATVPATVLAALTQVPEGGIRSLLALDDGIEVVAEAADGRQAVELIPQIRPDVVLMDMRMPVMSGLEALQVLSRQEQLPPTIILTTFDDDQLVLAGLKAGAKGYLLKDVTLAQLVGAIRTVADGGSLVQPAVTQRLLSGLEHMRNDFVSLDRPDPLTDRETEILRLMASGFSNKEIANSLGVAEGTIKNHVSNILSKLGVRDRTRAVLKAFELQLV</sequence>
<dbReference type="InterPro" id="IPR039420">
    <property type="entry name" value="WalR-like"/>
</dbReference>
<evidence type="ECO:0000256" key="2">
    <source>
        <dbReference type="ARBA" id="ARBA00023015"/>
    </source>
</evidence>
<evidence type="ECO:0000259" key="8">
    <source>
        <dbReference type="PROSITE" id="PS50110"/>
    </source>
</evidence>
<dbReference type="InterPro" id="IPR016032">
    <property type="entry name" value="Sig_transdc_resp-reg_C-effctor"/>
</dbReference>